<dbReference type="SUPFAM" id="SSF46785">
    <property type="entry name" value="Winged helix' DNA-binding domain"/>
    <property type="match status" value="1"/>
</dbReference>
<dbReference type="AlphaFoldDB" id="A0A9Q8E6V8"/>
<evidence type="ECO:0000313" key="2">
    <source>
        <dbReference type="Proteomes" id="UP000255286"/>
    </source>
</evidence>
<dbReference type="Proteomes" id="UP000255286">
    <property type="component" value="Unassembled WGS sequence"/>
</dbReference>
<proteinExistence type="predicted"/>
<organism evidence="1 2">
    <name type="scientific">Citrobacter youngae</name>
    <dbReference type="NCBI Taxonomy" id="133448"/>
    <lineage>
        <taxon>Bacteria</taxon>
        <taxon>Pseudomonadati</taxon>
        <taxon>Pseudomonadota</taxon>
        <taxon>Gammaproteobacteria</taxon>
        <taxon>Enterobacterales</taxon>
        <taxon>Enterobacteriaceae</taxon>
        <taxon>Citrobacter</taxon>
        <taxon>Citrobacter freundii complex</taxon>
    </lineage>
</organism>
<reference evidence="1 2" key="1">
    <citation type="submission" date="2018-06" db="EMBL/GenBank/DDBJ databases">
        <authorList>
            <consortium name="Pathogen Informatics"/>
            <person name="Doyle S."/>
        </authorList>
    </citation>
    <scope>NUCLEOTIDE SEQUENCE [LARGE SCALE GENOMIC DNA]</scope>
    <source>
        <strain evidence="1 2">NCTC8782</strain>
    </source>
</reference>
<dbReference type="InterPro" id="IPR036390">
    <property type="entry name" value="WH_DNA-bd_sf"/>
</dbReference>
<sequence>MAKTLAEIKADPKYQYTDKDGKVRDRTINIPHYFREIPRIYSPNLENGFMDFCPKAQKLYCYFQGWENSGNFCYESQTELGKVIDLSREHTCKLIQKLQDAGLITKEKNPGYRSKVYRTFPITDAHITPPEAPTAQPVTVSDEVPAPEPVNTVETHEDTPAITPQRIRTSDAVKHLLENLSQRREDESFYSWSSRVLQRIGIDHSMGIEQLFQETHPYEYTQIEQSTIPF</sequence>
<accession>A0A9Q8E6V8</accession>
<dbReference type="RefSeq" id="WP_069601753.1">
    <property type="nucleotide sequence ID" value="NZ_UIGT01000001.1"/>
</dbReference>
<protein>
    <submittedName>
        <fullName evidence="1">Uncharacterized protein</fullName>
    </submittedName>
</protein>
<dbReference type="EMBL" id="UIGT01000001">
    <property type="protein sequence ID" value="SUX78035.1"/>
    <property type="molecule type" value="Genomic_DNA"/>
</dbReference>
<name>A0A9Q8E6V8_9ENTR</name>
<comment type="caution">
    <text evidence="1">The sequence shown here is derived from an EMBL/GenBank/DDBJ whole genome shotgun (WGS) entry which is preliminary data.</text>
</comment>
<gene>
    <name evidence="1" type="ORF">NCTC8782_00471</name>
</gene>
<evidence type="ECO:0000313" key="1">
    <source>
        <dbReference type="EMBL" id="SUX78035.1"/>
    </source>
</evidence>